<feature type="compositionally biased region" description="Low complexity" evidence="1">
    <location>
        <begin position="41"/>
        <end position="58"/>
    </location>
</feature>
<dbReference type="AlphaFoldDB" id="A0A3N0DU45"/>
<evidence type="ECO:0000313" key="3">
    <source>
        <dbReference type="EMBL" id="RNL79120.1"/>
    </source>
</evidence>
<dbReference type="OrthoDB" id="3787755at2"/>
<evidence type="ECO:0000256" key="2">
    <source>
        <dbReference type="SAM" id="SignalP"/>
    </source>
</evidence>
<evidence type="ECO:0008006" key="5">
    <source>
        <dbReference type="Google" id="ProtNLM"/>
    </source>
</evidence>
<accession>A0A3N0DU45</accession>
<comment type="caution">
    <text evidence="3">The sequence shown here is derived from an EMBL/GenBank/DDBJ whole genome shotgun (WGS) entry which is preliminary data.</text>
</comment>
<evidence type="ECO:0000313" key="4">
    <source>
        <dbReference type="Proteomes" id="UP000277094"/>
    </source>
</evidence>
<reference evidence="3 4" key="1">
    <citation type="submission" date="2018-11" db="EMBL/GenBank/DDBJ databases">
        <authorList>
            <person name="Li F."/>
        </authorList>
    </citation>
    <scope>NUCLEOTIDE SEQUENCE [LARGE SCALE GENOMIC DNA]</scope>
    <source>
        <strain evidence="3 4">KIS18-7</strain>
    </source>
</reference>
<feature type="region of interest" description="Disordered" evidence="1">
    <location>
        <begin position="23"/>
        <end position="63"/>
    </location>
</feature>
<organism evidence="3 4">
    <name type="scientific">Nocardioides marmorisolisilvae</name>
    <dbReference type="NCBI Taxonomy" id="1542737"/>
    <lineage>
        <taxon>Bacteria</taxon>
        <taxon>Bacillati</taxon>
        <taxon>Actinomycetota</taxon>
        <taxon>Actinomycetes</taxon>
        <taxon>Propionibacteriales</taxon>
        <taxon>Nocardioidaceae</taxon>
        <taxon>Nocardioides</taxon>
    </lineage>
</organism>
<dbReference type="PROSITE" id="PS51257">
    <property type="entry name" value="PROKAR_LIPOPROTEIN"/>
    <property type="match status" value="1"/>
</dbReference>
<sequence>MRFTRAAALLAVATIALSGCTSKNDAPKKPAAGTSPGVTIGTGSPSATGSASPTSTPTLPDIPDAFLPAGLVPGLNASWQWQDGTSSHGDGKPFGVCAKADLASIGADKVGERTYFPPDDSDDSAAQLVARFPDAKSAAQAWSVLESWRSRCAATIGAALGPKVGSETAVKLPDKAVGRWYLVSWNPAGEETGRFEAFGMVRQGSLISVLRITNSGQDYNYPRGEEPMTKMVQLAGLRLFAGFGKTQG</sequence>
<gene>
    <name evidence="3" type="ORF">EFL95_08785</name>
</gene>
<keyword evidence="2" id="KW-0732">Signal</keyword>
<dbReference type="RefSeq" id="WP_123233622.1">
    <property type="nucleotide sequence ID" value="NZ_RJSG01000002.1"/>
</dbReference>
<name>A0A3N0DU45_9ACTN</name>
<dbReference type="EMBL" id="RJSG01000002">
    <property type="protein sequence ID" value="RNL79120.1"/>
    <property type="molecule type" value="Genomic_DNA"/>
</dbReference>
<feature type="signal peptide" evidence="2">
    <location>
        <begin position="1"/>
        <end position="18"/>
    </location>
</feature>
<proteinExistence type="predicted"/>
<feature type="chain" id="PRO_5038655534" description="Sensor domain-containing protein" evidence="2">
    <location>
        <begin position="19"/>
        <end position="248"/>
    </location>
</feature>
<evidence type="ECO:0000256" key="1">
    <source>
        <dbReference type="SAM" id="MobiDB-lite"/>
    </source>
</evidence>
<dbReference type="Proteomes" id="UP000277094">
    <property type="component" value="Unassembled WGS sequence"/>
</dbReference>
<keyword evidence="4" id="KW-1185">Reference proteome</keyword>
<protein>
    <recommendedName>
        <fullName evidence="5">Sensor domain-containing protein</fullName>
    </recommendedName>
</protein>